<feature type="compositionally biased region" description="Acidic residues" evidence="1">
    <location>
        <begin position="51"/>
        <end position="76"/>
    </location>
</feature>
<comment type="caution">
    <text evidence="2">The sequence shown here is derived from an EMBL/GenBank/DDBJ whole genome shotgun (WGS) entry which is preliminary data.</text>
</comment>
<evidence type="ECO:0000313" key="3">
    <source>
        <dbReference type="Proteomes" id="UP000324800"/>
    </source>
</evidence>
<accession>A0A5J4X5M4</accession>
<evidence type="ECO:0000256" key="1">
    <source>
        <dbReference type="SAM" id="MobiDB-lite"/>
    </source>
</evidence>
<evidence type="ECO:0000313" key="2">
    <source>
        <dbReference type="EMBL" id="KAA6402520.1"/>
    </source>
</evidence>
<protein>
    <submittedName>
        <fullName evidence="2">Uncharacterized protein</fullName>
    </submittedName>
</protein>
<organism evidence="2 3">
    <name type="scientific">Streblomastix strix</name>
    <dbReference type="NCBI Taxonomy" id="222440"/>
    <lineage>
        <taxon>Eukaryota</taxon>
        <taxon>Metamonada</taxon>
        <taxon>Preaxostyla</taxon>
        <taxon>Oxymonadida</taxon>
        <taxon>Streblomastigidae</taxon>
        <taxon>Streblomastix</taxon>
    </lineage>
</organism>
<proteinExistence type="predicted"/>
<dbReference type="EMBL" id="SNRW01000222">
    <property type="protein sequence ID" value="KAA6402520.1"/>
    <property type="molecule type" value="Genomic_DNA"/>
</dbReference>
<sequence>MNTNEVVRKLQTDELKQVRVSNGGLGEEQQDVDQSITQYLQSDIGDRNTVNEEEEEYDEDDDDMGDYGDDDQDNMIDDQLGGSGYY</sequence>
<dbReference type="AlphaFoldDB" id="A0A5J4X5M4"/>
<gene>
    <name evidence="2" type="ORF">EZS28_001952</name>
</gene>
<feature type="region of interest" description="Disordered" evidence="1">
    <location>
        <begin position="40"/>
        <end position="86"/>
    </location>
</feature>
<dbReference type="Proteomes" id="UP000324800">
    <property type="component" value="Unassembled WGS sequence"/>
</dbReference>
<name>A0A5J4X5M4_9EUKA</name>
<reference evidence="2 3" key="1">
    <citation type="submission" date="2019-03" db="EMBL/GenBank/DDBJ databases">
        <title>Single cell metagenomics reveals metabolic interactions within the superorganism composed of flagellate Streblomastix strix and complex community of Bacteroidetes bacteria on its surface.</title>
        <authorList>
            <person name="Treitli S.C."/>
            <person name="Kolisko M."/>
            <person name="Husnik F."/>
            <person name="Keeling P."/>
            <person name="Hampl V."/>
        </authorList>
    </citation>
    <scope>NUCLEOTIDE SEQUENCE [LARGE SCALE GENOMIC DNA]</scope>
    <source>
        <strain evidence="2">ST1C</strain>
    </source>
</reference>